<evidence type="ECO:0000256" key="1">
    <source>
        <dbReference type="SAM" id="MobiDB-lite"/>
    </source>
</evidence>
<comment type="caution">
    <text evidence="2">The sequence shown here is derived from an EMBL/GenBank/DDBJ whole genome shotgun (WGS) entry which is preliminary data.</text>
</comment>
<dbReference type="Proteomes" id="UP001385951">
    <property type="component" value="Unassembled WGS sequence"/>
</dbReference>
<feature type="region of interest" description="Disordered" evidence="1">
    <location>
        <begin position="45"/>
        <end position="64"/>
    </location>
</feature>
<protein>
    <submittedName>
        <fullName evidence="2">Uncharacterized protein</fullName>
    </submittedName>
</protein>
<name>A0AAW0GNH8_9APHY</name>
<feature type="compositionally biased region" description="Basic residues" evidence="1">
    <location>
        <begin position="79"/>
        <end position="92"/>
    </location>
</feature>
<feature type="region of interest" description="Disordered" evidence="1">
    <location>
        <begin position="69"/>
        <end position="92"/>
    </location>
</feature>
<evidence type="ECO:0000313" key="2">
    <source>
        <dbReference type="EMBL" id="KAK7694207.1"/>
    </source>
</evidence>
<organism evidence="2 3">
    <name type="scientific">Cerrena zonata</name>
    <dbReference type="NCBI Taxonomy" id="2478898"/>
    <lineage>
        <taxon>Eukaryota</taxon>
        <taxon>Fungi</taxon>
        <taxon>Dikarya</taxon>
        <taxon>Basidiomycota</taxon>
        <taxon>Agaricomycotina</taxon>
        <taxon>Agaricomycetes</taxon>
        <taxon>Polyporales</taxon>
        <taxon>Cerrenaceae</taxon>
        <taxon>Cerrena</taxon>
    </lineage>
</organism>
<accession>A0AAW0GNH8</accession>
<gene>
    <name evidence="2" type="ORF">QCA50_001387</name>
</gene>
<reference evidence="2 3" key="1">
    <citation type="submission" date="2022-09" db="EMBL/GenBank/DDBJ databases">
        <authorList>
            <person name="Palmer J.M."/>
        </authorList>
    </citation>
    <scope>NUCLEOTIDE SEQUENCE [LARGE SCALE GENOMIC DNA]</scope>
    <source>
        <strain evidence="2 3">DSM 7382</strain>
    </source>
</reference>
<dbReference type="AlphaFoldDB" id="A0AAW0GNH8"/>
<evidence type="ECO:0000313" key="3">
    <source>
        <dbReference type="Proteomes" id="UP001385951"/>
    </source>
</evidence>
<dbReference type="EMBL" id="JASBNA010000002">
    <property type="protein sequence ID" value="KAK7694207.1"/>
    <property type="molecule type" value="Genomic_DNA"/>
</dbReference>
<feature type="compositionally biased region" description="Low complexity" evidence="1">
    <location>
        <begin position="1"/>
        <end position="14"/>
    </location>
</feature>
<sequence>MPSFSLRRLSSMRSNKAPQNLAQSVISTPESSYVIPLSLSLSTSTLGSVSSNAKSSAMSSPSDYAEMMDDDNLAWGPTKPRKSKKASYSKRY</sequence>
<proteinExistence type="predicted"/>
<feature type="region of interest" description="Disordered" evidence="1">
    <location>
        <begin position="1"/>
        <end position="21"/>
    </location>
</feature>
<keyword evidence="3" id="KW-1185">Reference proteome</keyword>